<name>A0AAW2D0R7_9ROSI</name>
<protein>
    <submittedName>
        <fullName evidence="1">Uncharacterized protein</fullName>
    </submittedName>
</protein>
<comment type="caution">
    <text evidence="1">The sequence shown here is derived from an EMBL/GenBank/DDBJ whole genome shotgun (WGS) entry which is preliminary data.</text>
</comment>
<evidence type="ECO:0000313" key="1">
    <source>
        <dbReference type="EMBL" id="KAL0003927.1"/>
    </source>
</evidence>
<sequence>VDNKEENDNPIRERERPDPIWNSTSFIITHTTSLHLNANPHPIKTQIHKTANFHKLATPFPLSHFTSFFHH</sequence>
<gene>
    <name evidence="1" type="ORF">SO802_011488</name>
</gene>
<proteinExistence type="predicted"/>
<dbReference type="Proteomes" id="UP001459277">
    <property type="component" value="Unassembled WGS sequence"/>
</dbReference>
<keyword evidence="2" id="KW-1185">Reference proteome</keyword>
<feature type="non-terminal residue" evidence="1">
    <location>
        <position position="71"/>
    </location>
</feature>
<organism evidence="1 2">
    <name type="scientific">Lithocarpus litseifolius</name>
    <dbReference type="NCBI Taxonomy" id="425828"/>
    <lineage>
        <taxon>Eukaryota</taxon>
        <taxon>Viridiplantae</taxon>
        <taxon>Streptophyta</taxon>
        <taxon>Embryophyta</taxon>
        <taxon>Tracheophyta</taxon>
        <taxon>Spermatophyta</taxon>
        <taxon>Magnoliopsida</taxon>
        <taxon>eudicotyledons</taxon>
        <taxon>Gunneridae</taxon>
        <taxon>Pentapetalae</taxon>
        <taxon>rosids</taxon>
        <taxon>fabids</taxon>
        <taxon>Fagales</taxon>
        <taxon>Fagaceae</taxon>
        <taxon>Lithocarpus</taxon>
    </lineage>
</organism>
<accession>A0AAW2D0R7</accession>
<evidence type="ECO:0000313" key="2">
    <source>
        <dbReference type="Proteomes" id="UP001459277"/>
    </source>
</evidence>
<dbReference type="EMBL" id="JAZDWU010000004">
    <property type="protein sequence ID" value="KAL0003927.1"/>
    <property type="molecule type" value="Genomic_DNA"/>
</dbReference>
<dbReference type="AlphaFoldDB" id="A0AAW2D0R7"/>
<reference evidence="1 2" key="1">
    <citation type="submission" date="2024-01" db="EMBL/GenBank/DDBJ databases">
        <title>A telomere-to-telomere, gap-free genome of sweet tea (Lithocarpus litseifolius).</title>
        <authorList>
            <person name="Zhou J."/>
        </authorList>
    </citation>
    <scope>NUCLEOTIDE SEQUENCE [LARGE SCALE GENOMIC DNA]</scope>
    <source>
        <strain evidence="1">Zhou-2022a</strain>
        <tissue evidence="1">Leaf</tissue>
    </source>
</reference>
<feature type="non-terminal residue" evidence="1">
    <location>
        <position position="1"/>
    </location>
</feature>